<name>A0A9W9KVW7_9EURO</name>
<keyword evidence="3" id="KW-1185">Reference proteome</keyword>
<dbReference type="GeneID" id="81409230"/>
<evidence type="ECO:0000256" key="1">
    <source>
        <dbReference type="SAM" id="MobiDB-lite"/>
    </source>
</evidence>
<reference evidence="2" key="2">
    <citation type="journal article" date="2023" name="IMA Fungus">
        <title>Comparative genomic study of the Penicillium genus elucidates a diverse pangenome and 15 lateral gene transfer events.</title>
        <authorList>
            <person name="Petersen C."/>
            <person name="Sorensen T."/>
            <person name="Nielsen M.R."/>
            <person name="Sondergaard T.E."/>
            <person name="Sorensen J.L."/>
            <person name="Fitzpatrick D.A."/>
            <person name="Frisvad J.C."/>
            <person name="Nielsen K.L."/>
        </authorList>
    </citation>
    <scope>NUCLEOTIDE SEQUENCE</scope>
    <source>
        <strain evidence="2">IBT 22155</strain>
    </source>
</reference>
<proteinExistence type="predicted"/>
<dbReference type="EMBL" id="JAPQKL010000007">
    <property type="protein sequence ID" value="KAJ5121355.1"/>
    <property type="molecule type" value="Genomic_DNA"/>
</dbReference>
<organism evidence="2 3">
    <name type="scientific">Penicillium bovifimosum</name>
    <dbReference type="NCBI Taxonomy" id="126998"/>
    <lineage>
        <taxon>Eukaryota</taxon>
        <taxon>Fungi</taxon>
        <taxon>Dikarya</taxon>
        <taxon>Ascomycota</taxon>
        <taxon>Pezizomycotina</taxon>
        <taxon>Eurotiomycetes</taxon>
        <taxon>Eurotiomycetidae</taxon>
        <taxon>Eurotiales</taxon>
        <taxon>Aspergillaceae</taxon>
        <taxon>Penicillium</taxon>
    </lineage>
</organism>
<dbReference type="Proteomes" id="UP001149079">
    <property type="component" value="Unassembled WGS sequence"/>
</dbReference>
<dbReference type="RefSeq" id="XP_056517859.1">
    <property type="nucleotide sequence ID" value="XM_056670060.1"/>
</dbReference>
<evidence type="ECO:0000313" key="3">
    <source>
        <dbReference type="Proteomes" id="UP001149079"/>
    </source>
</evidence>
<accession>A0A9W9KVW7</accession>
<sequence>MRRVYQEVVVPQMLYGVAVWLCLKARTMPMENDPKSHRVHRNLATRRPINIWRIQVDQHTRTQNGAVPSIHRAPSVANDRGNSYPNPGKISLGSARAPMLVTPAHDQRDQG</sequence>
<feature type="region of interest" description="Disordered" evidence="1">
    <location>
        <begin position="60"/>
        <end position="111"/>
    </location>
</feature>
<gene>
    <name evidence="2" type="ORF">N7515_009316</name>
</gene>
<protein>
    <submittedName>
        <fullName evidence="2">Uncharacterized protein</fullName>
    </submittedName>
</protein>
<reference evidence="2" key="1">
    <citation type="submission" date="2022-11" db="EMBL/GenBank/DDBJ databases">
        <authorList>
            <person name="Petersen C."/>
        </authorList>
    </citation>
    <scope>NUCLEOTIDE SEQUENCE</scope>
    <source>
        <strain evidence="2">IBT 22155</strain>
    </source>
</reference>
<evidence type="ECO:0000313" key="2">
    <source>
        <dbReference type="EMBL" id="KAJ5121355.1"/>
    </source>
</evidence>
<dbReference type="AlphaFoldDB" id="A0A9W9KVW7"/>
<comment type="caution">
    <text evidence="2">The sequence shown here is derived from an EMBL/GenBank/DDBJ whole genome shotgun (WGS) entry which is preliminary data.</text>
</comment>